<organism evidence="2 3">
    <name type="scientific">Intestinimonas butyriciproducens</name>
    <dbReference type="NCBI Taxonomy" id="1297617"/>
    <lineage>
        <taxon>Bacteria</taxon>
        <taxon>Bacillati</taxon>
        <taxon>Bacillota</taxon>
        <taxon>Clostridia</taxon>
        <taxon>Eubacteriales</taxon>
        <taxon>Intestinimonas</taxon>
    </lineage>
</organism>
<protein>
    <submittedName>
        <fullName evidence="2">Uncharacterized protein</fullName>
    </submittedName>
</protein>
<dbReference type="Proteomes" id="UP000245778">
    <property type="component" value="Unassembled WGS sequence"/>
</dbReference>
<dbReference type="EMBL" id="QEKK01000003">
    <property type="protein sequence ID" value="PVY58955.1"/>
    <property type="molecule type" value="Genomic_DNA"/>
</dbReference>
<evidence type="ECO:0000313" key="3">
    <source>
        <dbReference type="Proteomes" id="UP000245778"/>
    </source>
</evidence>
<gene>
    <name evidence="2" type="ORF">C7373_103243</name>
</gene>
<feature type="signal peptide" evidence="1">
    <location>
        <begin position="1"/>
        <end position="23"/>
    </location>
</feature>
<feature type="chain" id="PRO_5015500688" evidence="1">
    <location>
        <begin position="24"/>
        <end position="116"/>
    </location>
</feature>
<dbReference type="RefSeq" id="WP_116721880.1">
    <property type="nucleotide sequence ID" value="NZ_CAUFHD010000014.1"/>
</dbReference>
<reference evidence="2 3" key="1">
    <citation type="submission" date="2018-04" db="EMBL/GenBank/DDBJ databases">
        <title>Genomic Encyclopedia of Type Strains, Phase IV (KMG-IV): sequencing the most valuable type-strain genomes for metagenomic binning, comparative biology and taxonomic classification.</title>
        <authorList>
            <person name="Goeker M."/>
        </authorList>
    </citation>
    <scope>NUCLEOTIDE SEQUENCE [LARGE SCALE GENOMIC DNA]</scope>
    <source>
        <strain evidence="2 3">DSM 26588</strain>
    </source>
</reference>
<comment type="caution">
    <text evidence="2">The sequence shown here is derived from an EMBL/GenBank/DDBJ whole genome shotgun (WGS) entry which is preliminary data.</text>
</comment>
<evidence type="ECO:0000256" key="1">
    <source>
        <dbReference type="SAM" id="SignalP"/>
    </source>
</evidence>
<name>A0A2U1CDH8_9FIRM</name>
<dbReference type="AlphaFoldDB" id="A0A2U1CDH8"/>
<keyword evidence="1" id="KW-0732">Signal</keyword>
<dbReference type="GeneID" id="93229905"/>
<evidence type="ECO:0000313" key="2">
    <source>
        <dbReference type="EMBL" id="PVY58955.1"/>
    </source>
</evidence>
<proteinExistence type="predicted"/>
<sequence>MKKRIQWTLALLCGLVLAGAAGAAGPATVRAELWHGGVYVDGARAGFVSEKGEWAFLVNYQGMVYLPLRTAGTWMGNIRGDLTIIQEAVEREKTMLTDLFDMECRDGKLVPLERKK</sequence>
<accession>A0A2U1CDH8</accession>